<feature type="non-terminal residue" evidence="6">
    <location>
        <position position="1"/>
    </location>
</feature>
<reference evidence="6" key="1">
    <citation type="journal article" date="2014" name="Front. Microbiol.">
        <title>High frequency of phylogenetically diverse reductive dehalogenase-homologous genes in deep subseafloor sedimentary metagenomes.</title>
        <authorList>
            <person name="Kawai M."/>
            <person name="Futagami T."/>
            <person name="Toyoda A."/>
            <person name="Takaki Y."/>
            <person name="Nishi S."/>
            <person name="Hori S."/>
            <person name="Arai W."/>
            <person name="Tsubouchi T."/>
            <person name="Morono Y."/>
            <person name="Uchiyama I."/>
            <person name="Ito T."/>
            <person name="Fujiyama A."/>
            <person name="Inagaki F."/>
            <person name="Takami H."/>
        </authorList>
    </citation>
    <scope>NUCLEOTIDE SEQUENCE</scope>
    <source>
        <strain evidence="6">Expedition CK06-06</strain>
    </source>
</reference>
<dbReference type="InterPro" id="IPR016007">
    <property type="entry name" value="Alpha_rhamnosid"/>
</dbReference>
<evidence type="ECO:0000259" key="5">
    <source>
        <dbReference type="Pfam" id="PF17390"/>
    </source>
</evidence>
<proteinExistence type="predicted"/>
<dbReference type="InterPro" id="IPR035398">
    <property type="entry name" value="Bac_rhamnosid_C"/>
</dbReference>
<name>X1C9R3_9ZZZZ</name>
<dbReference type="AlphaFoldDB" id="X1C9R3"/>
<dbReference type="InterPro" id="IPR012341">
    <property type="entry name" value="6hp_glycosidase-like_sf"/>
</dbReference>
<sequence length="157" mass="17902">EGATTLWERWEKLEGSGMNSHNHIMLGSVDAWFFKTLAGISTSEPGWNRLRIKPYIPPDLTYASASLKIIKGFVNSSWEKICNSLKMMIHIPVGCISETWIPIKNPNCKIKEGDATLWQHGSLVEKVNGLEYKEVKENYVIFNIGSGYYQFTIQPYE</sequence>
<dbReference type="Gene3D" id="2.60.420.10">
    <property type="entry name" value="Maltose phosphorylase, domain 3"/>
    <property type="match status" value="1"/>
</dbReference>
<evidence type="ECO:0000256" key="3">
    <source>
        <dbReference type="ARBA" id="ARBA00022801"/>
    </source>
</evidence>
<feature type="domain" description="Alpha-L-rhamnosidase six-hairpin glycosidase" evidence="4">
    <location>
        <begin position="1"/>
        <end position="36"/>
    </location>
</feature>
<comment type="catalytic activity">
    <reaction evidence="1">
        <text>Hydrolysis of terminal non-reducing alpha-L-rhamnose residues in alpha-L-rhamnosides.</text>
        <dbReference type="EC" id="3.2.1.40"/>
    </reaction>
</comment>
<dbReference type="Gene3D" id="1.50.10.10">
    <property type="match status" value="1"/>
</dbReference>
<dbReference type="GO" id="GO:0005975">
    <property type="term" value="P:carbohydrate metabolic process"/>
    <property type="evidence" value="ECO:0007669"/>
    <property type="project" value="InterPro"/>
</dbReference>
<protein>
    <recommendedName>
        <fullName evidence="2">alpha-L-rhamnosidase</fullName>
        <ecNumber evidence="2">3.2.1.40</ecNumber>
    </recommendedName>
</protein>
<dbReference type="SUPFAM" id="SSF48208">
    <property type="entry name" value="Six-hairpin glycosidases"/>
    <property type="match status" value="1"/>
</dbReference>
<comment type="caution">
    <text evidence="6">The sequence shown here is derived from an EMBL/GenBank/DDBJ whole genome shotgun (WGS) entry which is preliminary data.</text>
</comment>
<dbReference type="EC" id="3.2.1.40" evidence="2"/>
<feature type="domain" description="Alpha-L-rhamnosidase C-terminal" evidence="5">
    <location>
        <begin position="39"/>
        <end position="109"/>
    </location>
</feature>
<dbReference type="PANTHER" id="PTHR33307">
    <property type="entry name" value="ALPHA-RHAMNOSIDASE (EUROFUNG)"/>
    <property type="match status" value="1"/>
</dbReference>
<gene>
    <name evidence="6" type="ORF">S01H4_40307</name>
</gene>
<evidence type="ECO:0000259" key="4">
    <source>
        <dbReference type="Pfam" id="PF17389"/>
    </source>
</evidence>
<dbReference type="PANTHER" id="PTHR33307:SF6">
    <property type="entry name" value="ALPHA-RHAMNOSIDASE (EUROFUNG)-RELATED"/>
    <property type="match status" value="1"/>
</dbReference>
<dbReference type="Pfam" id="PF17390">
    <property type="entry name" value="Bac_rhamnosid_C"/>
    <property type="match status" value="1"/>
</dbReference>
<evidence type="ECO:0000256" key="2">
    <source>
        <dbReference type="ARBA" id="ARBA00012652"/>
    </source>
</evidence>
<evidence type="ECO:0000313" key="6">
    <source>
        <dbReference type="EMBL" id="GAH04871.1"/>
    </source>
</evidence>
<dbReference type="Pfam" id="PF17389">
    <property type="entry name" value="Bac_rhamnosid6H"/>
    <property type="match status" value="1"/>
</dbReference>
<keyword evidence="3" id="KW-0378">Hydrolase</keyword>
<dbReference type="GO" id="GO:0030596">
    <property type="term" value="F:alpha-L-rhamnosidase activity"/>
    <property type="evidence" value="ECO:0007669"/>
    <property type="project" value="UniProtKB-EC"/>
</dbReference>
<dbReference type="InterPro" id="IPR008928">
    <property type="entry name" value="6-hairpin_glycosidase_sf"/>
</dbReference>
<accession>X1C9R3</accession>
<evidence type="ECO:0000256" key="1">
    <source>
        <dbReference type="ARBA" id="ARBA00001445"/>
    </source>
</evidence>
<dbReference type="EMBL" id="BART01021938">
    <property type="protein sequence ID" value="GAH04871.1"/>
    <property type="molecule type" value="Genomic_DNA"/>
</dbReference>
<dbReference type="InterPro" id="IPR035396">
    <property type="entry name" value="Bac_rhamnosid6H"/>
</dbReference>
<organism evidence="6">
    <name type="scientific">marine sediment metagenome</name>
    <dbReference type="NCBI Taxonomy" id="412755"/>
    <lineage>
        <taxon>unclassified sequences</taxon>
        <taxon>metagenomes</taxon>
        <taxon>ecological metagenomes</taxon>
    </lineage>
</organism>